<evidence type="ECO:0000256" key="1">
    <source>
        <dbReference type="ARBA" id="ARBA00023015"/>
    </source>
</evidence>
<dbReference type="PANTHER" id="PTHR30136:SF34">
    <property type="entry name" value="TRANSCRIPTIONAL REGULATOR"/>
    <property type="match status" value="1"/>
</dbReference>
<dbReference type="PANTHER" id="PTHR30136">
    <property type="entry name" value="HELIX-TURN-HELIX TRANSCRIPTIONAL REGULATOR, ICLR FAMILY"/>
    <property type="match status" value="1"/>
</dbReference>
<dbReference type="AlphaFoldDB" id="A0A4P6V1Z8"/>
<dbReference type="NCBIfam" id="TIGR02431">
    <property type="entry name" value="pcaR_pcaU"/>
    <property type="match status" value="1"/>
</dbReference>
<feature type="domain" description="IclR-ED" evidence="5">
    <location>
        <begin position="80"/>
        <end position="264"/>
    </location>
</feature>
<keyword evidence="2" id="KW-0238">DNA-binding</keyword>
<dbReference type="GO" id="GO:0046278">
    <property type="term" value="P:3,4-dihydroxybenzoate metabolic process"/>
    <property type="evidence" value="ECO:0007669"/>
    <property type="project" value="InterPro"/>
</dbReference>
<name>A0A4P6V1Z8_9HYPH</name>
<dbReference type="InterPro" id="IPR050707">
    <property type="entry name" value="HTH_MetabolicPath_Reg"/>
</dbReference>
<dbReference type="GO" id="GO:0045892">
    <property type="term" value="P:negative regulation of DNA-templated transcription"/>
    <property type="evidence" value="ECO:0007669"/>
    <property type="project" value="TreeGrafter"/>
</dbReference>
<dbReference type="GO" id="GO:0003700">
    <property type="term" value="F:DNA-binding transcription factor activity"/>
    <property type="evidence" value="ECO:0007669"/>
    <property type="project" value="TreeGrafter"/>
</dbReference>
<proteinExistence type="predicted"/>
<dbReference type="SUPFAM" id="SSF46785">
    <property type="entry name" value="Winged helix' DNA-binding domain"/>
    <property type="match status" value="1"/>
</dbReference>
<dbReference type="SUPFAM" id="SSF55781">
    <property type="entry name" value="GAF domain-like"/>
    <property type="match status" value="1"/>
</dbReference>
<protein>
    <submittedName>
        <fullName evidence="6">Winged helix-turn-helix transcriptional regulator</fullName>
    </submittedName>
</protein>
<reference evidence="6 7" key="1">
    <citation type="journal article" date="2017" name="Int. J. Syst. Evol. Microbiol.">
        <title>Roseitalea porphyridii gen. nov., sp. nov., isolated from a red alga, and reclassification of Hoeflea suaedae Chung et al. 2013 as Pseudohoeflea suaedae gen. nov., comb. nov.</title>
        <authorList>
            <person name="Hyeon J.W."/>
            <person name="Jeong S.E."/>
            <person name="Baek K."/>
            <person name="Jeon C.O."/>
        </authorList>
    </citation>
    <scope>NUCLEOTIDE SEQUENCE [LARGE SCALE GENOMIC DNA]</scope>
    <source>
        <strain evidence="6 7">MA7-20</strain>
    </source>
</reference>
<dbReference type="InterPro" id="IPR029016">
    <property type="entry name" value="GAF-like_dom_sf"/>
</dbReference>
<gene>
    <name evidence="6" type="ORF">E0E05_10045</name>
</gene>
<dbReference type="InterPro" id="IPR012318">
    <property type="entry name" value="HTH_CRP"/>
</dbReference>
<keyword evidence="7" id="KW-1185">Reference proteome</keyword>
<accession>A0A4P6V1Z8</accession>
<sequence>MPRLPLCGPEHPVMSQDHLSTFARGLDVIRVFTHHKPRLTLSEVAAETGLTRATARRFLLTLVKEGYVGVEGRYFSLLPKVFDLGFSVFVSMDIWDVAKPIIDELAEELQESVNAAILDNDAVIYLARAQPNRMVSVGIRVGHRMPAYAGSTGRILLAALSEQDLREYLENTTLTAITPATITSKVRLRDEIEQARKQGYAYVEDELEIGLRSISVPIRNLDSDVVAALNIGCPSGRVDEETMRGPMLTALREASQRITDSLRG</sequence>
<dbReference type="EMBL" id="CP036532">
    <property type="protein sequence ID" value="QBK30903.1"/>
    <property type="molecule type" value="Genomic_DNA"/>
</dbReference>
<dbReference type="OrthoDB" id="9807558at2"/>
<dbReference type="GO" id="GO:0003677">
    <property type="term" value="F:DNA binding"/>
    <property type="evidence" value="ECO:0007669"/>
    <property type="project" value="UniProtKB-KW"/>
</dbReference>
<dbReference type="InterPro" id="IPR036388">
    <property type="entry name" value="WH-like_DNA-bd_sf"/>
</dbReference>
<evidence type="ECO:0000259" key="4">
    <source>
        <dbReference type="PROSITE" id="PS51077"/>
    </source>
</evidence>
<evidence type="ECO:0000313" key="7">
    <source>
        <dbReference type="Proteomes" id="UP000293719"/>
    </source>
</evidence>
<dbReference type="Pfam" id="PF01614">
    <property type="entry name" value="IclR_C"/>
    <property type="match status" value="1"/>
</dbReference>
<dbReference type="PROSITE" id="PS51077">
    <property type="entry name" value="HTH_ICLR"/>
    <property type="match status" value="1"/>
</dbReference>
<dbReference type="KEGG" id="rpod:E0E05_10045"/>
<dbReference type="Proteomes" id="UP000293719">
    <property type="component" value="Chromosome"/>
</dbReference>
<dbReference type="SMART" id="SM00419">
    <property type="entry name" value="HTH_CRP"/>
    <property type="match status" value="1"/>
</dbReference>
<dbReference type="Gene3D" id="3.30.450.40">
    <property type="match status" value="1"/>
</dbReference>
<dbReference type="PROSITE" id="PS51078">
    <property type="entry name" value="ICLR_ED"/>
    <property type="match status" value="1"/>
</dbReference>
<dbReference type="Pfam" id="PF09339">
    <property type="entry name" value="HTH_IclR"/>
    <property type="match status" value="1"/>
</dbReference>
<keyword evidence="3" id="KW-0804">Transcription</keyword>
<dbReference type="InterPro" id="IPR012794">
    <property type="entry name" value="PcaR_PcaU"/>
</dbReference>
<dbReference type="Gene3D" id="1.10.10.10">
    <property type="entry name" value="Winged helix-like DNA-binding domain superfamily/Winged helix DNA-binding domain"/>
    <property type="match status" value="1"/>
</dbReference>
<dbReference type="InterPro" id="IPR005471">
    <property type="entry name" value="Tscrpt_reg_IclR_N"/>
</dbReference>
<dbReference type="InterPro" id="IPR014757">
    <property type="entry name" value="Tscrpt_reg_IclR_C"/>
</dbReference>
<dbReference type="GO" id="GO:0045893">
    <property type="term" value="P:positive regulation of DNA-templated transcription"/>
    <property type="evidence" value="ECO:0007669"/>
    <property type="project" value="InterPro"/>
</dbReference>
<evidence type="ECO:0000313" key="6">
    <source>
        <dbReference type="EMBL" id="QBK30903.1"/>
    </source>
</evidence>
<dbReference type="SMART" id="SM00346">
    <property type="entry name" value="HTH_ICLR"/>
    <property type="match status" value="1"/>
</dbReference>
<evidence type="ECO:0000259" key="5">
    <source>
        <dbReference type="PROSITE" id="PS51078"/>
    </source>
</evidence>
<evidence type="ECO:0000256" key="3">
    <source>
        <dbReference type="ARBA" id="ARBA00023163"/>
    </source>
</evidence>
<feature type="domain" description="HTH iclR-type" evidence="4">
    <location>
        <begin position="19"/>
        <end position="86"/>
    </location>
</feature>
<dbReference type="InterPro" id="IPR036390">
    <property type="entry name" value="WH_DNA-bd_sf"/>
</dbReference>
<evidence type="ECO:0000256" key="2">
    <source>
        <dbReference type="ARBA" id="ARBA00023125"/>
    </source>
</evidence>
<organism evidence="6 7">
    <name type="scientific">Roseitalea porphyridii</name>
    <dbReference type="NCBI Taxonomy" id="1852022"/>
    <lineage>
        <taxon>Bacteria</taxon>
        <taxon>Pseudomonadati</taxon>
        <taxon>Pseudomonadota</taxon>
        <taxon>Alphaproteobacteria</taxon>
        <taxon>Hyphomicrobiales</taxon>
        <taxon>Ahrensiaceae</taxon>
        <taxon>Roseitalea</taxon>
    </lineage>
</organism>
<keyword evidence="1" id="KW-0805">Transcription regulation</keyword>